<evidence type="ECO:0000313" key="2">
    <source>
        <dbReference type="Ensembl" id="ENSMMMP00000005263.1"/>
    </source>
</evidence>
<name>A0A8C5YV79_MARMA</name>
<organism evidence="2 3">
    <name type="scientific">Marmota marmota marmota</name>
    <name type="common">Alpine marmot</name>
    <dbReference type="NCBI Taxonomy" id="9994"/>
    <lineage>
        <taxon>Eukaryota</taxon>
        <taxon>Metazoa</taxon>
        <taxon>Chordata</taxon>
        <taxon>Craniata</taxon>
        <taxon>Vertebrata</taxon>
        <taxon>Euteleostomi</taxon>
        <taxon>Mammalia</taxon>
        <taxon>Eutheria</taxon>
        <taxon>Euarchontoglires</taxon>
        <taxon>Glires</taxon>
        <taxon>Rodentia</taxon>
        <taxon>Sciuromorpha</taxon>
        <taxon>Sciuridae</taxon>
        <taxon>Xerinae</taxon>
        <taxon>Marmotini</taxon>
        <taxon>Marmota</taxon>
    </lineage>
</organism>
<dbReference type="Pfam" id="PF15123">
    <property type="entry name" value="DUF4562"/>
    <property type="match status" value="1"/>
</dbReference>
<proteinExistence type="predicted"/>
<evidence type="ECO:0000313" key="3">
    <source>
        <dbReference type="Proteomes" id="UP000694407"/>
    </source>
</evidence>
<dbReference type="Ensembl" id="ENSMMMT00000006002.1">
    <property type="protein sequence ID" value="ENSMMMP00000005263.1"/>
    <property type="gene ID" value="ENSMMMG00000004792.1"/>
</dbReference>
<dbReference type="Proteomes" id="UP000694407">
    <property type="component" value="Unplaced"/>
</dbReference>
<dbReference type="PANTHER" id="PTHR34833:SF1">
    <property type="entry name" value="GENE, 17359-RELATED"/>
    <property type="match status" value="1"/>
</dbReference>
<evidence type="ECO:0000256" key="1">
    <source>
        <dbReference type="SAM" id="MobiDB-lite"/>
    </source>
</evidence>
<protein>
    <submittedName>
        <fullName evidence="2">Sperm microtubule inner protein 2</fullName>
    </submittedName>
</protein>
<dbReference type="PANTHER" id="PTHR34833">
    <property type="entry name" value="GENE, 17359-RELATED"/>
    <property type="match status" value="1"/>
</dbReference>
<gene>
    <name evidence="2" type="primary">SPMIP2</name>
</gene>
<keyword evidence="3" id="KW-1185">Reference proteome</keyword>
<feature type="region of interest" description="Disordered" evidence="1">
    <location>
        <begin position="157"/>
        <end position="183"/>
    </location>
</feature>
<accession>A0A8C5YV79</accession>
<dbReference type="GeneTree" id="ENSGT00390000012736"/>
<sequence length="183" mass="21424">MASVTYREPISTTVGRRMIFSGPHYVKDHLPKVHQHTSYIGEKRPVLEKTGDLKYLWRPASNRSWPAKYKHEYVGGVGWGIQDYNFINKSRRESGFHIKRGELTLEAINKVNHRYQNPWQPKPFILDKQGRHGRGFIAWNMSDYEDSNQRNSNRALMVRQSKSPLPRVSKPSRLPKLPEKEEV</sequence>
<reference evidence="2" key="1">
    <citation type="submission" date="2025-08" db="UniProtKB">
        <authorList>
            <consortium name="Ensembl"/>
        </authorList>
    </citation>
    <scope>IDENTIFICATION</scope>
</reference>
<dbReference type="AlphaFoldDB" id="A0A8C5YV79"/>
<reference evidence="2" key="2">
    <citation type="submission" date="2025-09" db="UniProtKB">
        <authorList>
            <consortium name="Ensembl"/>
        </authorList>
    </citation>
    <scope>IDENTIFICATION</scope>
</reference>
<dbReference type="InterPro" id="IPR027814">
    <property type="entry name" value="DUF4562"/>
</dbReference>